<feature type="domain" description="Ecp2 effector protein-like" evidence="2">
    <location>
        <begin position="56"/>
        <end position="155"/>
    </location>
</feature>
<proteinExistence type="predicted"/>
<organism evidence="3 4">
    <name type="scientific">Ophiocordyceps australis</name>
    <dbReference type="NCBI Taxonomy" id="1399860"/>
    <lineage>
        <taxon>Eukaryota</taxon>
        <taxon>Fungi</taxon>
        <taxon>Dikarya</taxon>
        <taxon>Ascomycota</taxon>
        <taxon>Pezizomycotina</taxon>
        <taxon>Sordariomycetes</taxon>
        <taxon>Hypocreomycetidae</taxon>
        <taxon>Hypocreales</taxon>
        <taxon>Ophiocordycipitaceae</taxon>
        <taxon>Ophiocordyceps</taxon>
    </lineage>
</organism>
<protein>
    <recommendedName>
        <fullName evidence="2">Ecp2 effector protein-like domain-containing protein</fullName>
    </recommendedName>
</protein>
<feature type="chain" id="PRO_5012699695" description="Ecp2 effector protein-like domain-containing protein" evidence="1">
    <location>
        <begin position="22"/>
        <end position="174"/>
    </location>
</feature>
<accession>A0A2C5ZEQ1</accession>
<dbReference type="Pfam" id="PF14856">
    <property type="entry name" value="Hce2"/>
    <property type="match status" value="1"/>
</dbReference>
<name>A0A2C5ZEQ1_9HYPO</name>
<dbReference type="InterPro" id="IPR029226">
    <property type="entry name" value="Ecp2-like"/>
</dbReference>
<evidence type="ECO:0000256" key="1">
    <source>
        <dbReference type="SAM" id="SignalP"/>
    </source>
</evidence>
<feature type="signal peptide" evidence="1">
    <location>
        <begin position="1"/>
        <end position="21"/>
    </location>
</feature>
<gene>
    <name evidence="3" type="ORF">CDD82_1761</name>
</gene>
<reference evidence="3 4" key="1">
    <citation type="submission" date="2017-06" db="EMBL/GenBank/DDBJ databases">
        <title>Ant-infecting Ophiocordyceps genomes reveal a high diversity of potential behavioral manipulation genes and a possible major role for enterotoxins.</title>
        <authorList>
            <person name="De Bekker C."/>
            <person name="Evans H.C."/>
            <person name="Brachmann A."/>
            <person name="Hughes D.P."/>
        </authorList>
    </citation>
    <scope>NUCLEOTIDE SEQUENCE [LARGE SCALE GENOMIC DNA]</scope>
    <source>
        <strain evidence="3 4">1348a</strain>
    </source>
</reference>
<dbReference type="Proteomes" id="UP000224854">
    <property type="component" value="Unassembled WGS sequence"/>
</dbReference>
<dbReference type="OrthoDB" id="4944568at2759"/>
<comment type="caution">
    <text evidence="3">The sequence shown here is derived from an EMBL/GenBank/DDBJ whole genome shotgun (WGS) entry which is preliminary data.</text>
</comment>
<evidence type="ECO:0000313" key="3">
    <source>
        <dbReference type="EMBL" id="PHH80395.1"/>
    </source>
</evidence>
<keyword evidence="1" id="KW-0732">Signal</keyword>
<evidence type="ECO:0000313" key="4">
    <source>
        <dbReference type="Proteomes" id="UP000224854"/>
    </source>
</evidence>
<dbReference type="EMBL" id="NJEU01000156">
    <property type="protein sequence ID" value="PHH80395.1"/>
    <property type="molecule type" value="Genomic_DNA"/>
</dbReference>
<keyword evidence="4" id="KW-1185">Reference proteome</keyword>
<evidence type="ECO:0000259" key="2">
    <source>
        <dbReference type="Pfam" id="PF14856"/>
    </source>
</evidence>
<dbReference type="AlphaFoldDB" id="A0A2C5ZEQ1"/>
<sequence>MALFAFYLCLVLFVESTLVAAFPTPTYTMRRRQSCPLPFANATSLWWEPSTDAATTCDEASYADDPKLDAANWRQCAALYSSLAGQNGSFHLSHGNNGAAVPLLSQRDCILSVLPLDADKGPYTIGMRDAEAMLGNSLRNYSRGTLLSVKGLVKCDVAGGGRAGLSWQISKSVE</sequence>